<dbReference type="Proteomes" id="UP000028582">
    <property type="component" value="Unassembled WGS sequence"/>
</dbReference>
<reference evidence="1 2" key="1">
    <citation type="submission" date="2013-11" db="EMBL/GenBank/DDBJ databases">
        <title>The Genome Sequence of Phytophthora parasitica P1976.</title>
        <authorList>
            <consortium name="The Broad Institute Genomics Platform"/>
            <person name="Russ C."/>
            <person name="Tyler B."/>
            <person name="Panabieres F."/>
            <person name="Shan W."/>
            <person name="Tripathy S."/>
            <person name="Grunwald N."/>
            <person name="Machado M."/>
            <person name="Johnson C.S."/>
            <person name="Walker B."/>
            <person name="Young S."/>
            <person name="Zeng Q."/>
            <person name="Gargeya S."/>
            <person name="Fitzgerald M."/>
            <person name="Haas B."/>
            <person name="Abouelleil A."/>
            <person name="Allen A.W."/>
            <person name="Alvarado L."/>
            <person name="Arachchi H.M."/>
            <person name="Berlin A.M."/>
            <person name="Chapman S.B."/>
            <person name="Gainer-Dewar J."/>
            <person name="Goldberg J."/>
            <person name="Griggs A."/>
            <person name="Gujja S."/>
            <person name="Hansen M."/>
            <person name="Howarth C."/>
            <person name="Imamovic A."/>
            <person name="Ireland A."/>
            <person name="Larimer J."/>
            <person name="McCowan C."/>
            <person name="Murphy C."/>
            <person name="Pearson M."/>
            <person name="Poon T.W."/>
            <person name="Priest M."/>
            <person name="Roberts A."/>
            <person name="Saif S."/>
            <person name="Shea T."/>
            <person name="Sisk P."/>
            <person name="Sykes S."/>
            <person name="Wortman J."/>
            <person name="Nusbaum C."/>
            <person name="Birren B."/>
        </authorList>
    </citation>
    <scope>NUCLEOTIDE SEQUENCE [LARGE SCALE GENOMIC DNA]</scope>
    <source>
        <strain evidence="1 2">P1976</strain>
    </source>
</reference>
<organism evidence="1 2">
    <name type="scientific">Phytophthora nicotianae P1976</name>
    <dbReference type="NCBI Taxonomy" id="1317066"/>
    <lineage>
        <taxon>Eukaryota</taxon>
        <taxon>Sar</taxon>
        <taxon>Stramenopiles</taxon>
        <taxon>Oomycota</taxon>
        <taxon>Peronosporomycetes</taxon>
        <taxon>Peronosporales</taxon>
        <taxon>Peronosporaceae</taxon>
        <taxon>Phytophthora</taxon>
    </lineage>
</organism>
<evidence type="ECO:0000313" key="2">
    <source>
        <dbReference type="Proteomes" id="UP000028582"/>
    </source>
</evidence>
<dbReference type="EMBL" id="ANJA01002791">
    <property type="protein sequence ID" value="ETO68028.1"/>
    <property type="molecule type" value="Genomic_DNA"/>
</dbReference>
<proteinExistence type="predicted"/>
<evidence type="ECO:0000313" key="1">
    <source>
        <dbReference type="EMBL" id="ETO68028.1"/>
    </source>
</evidence>
<dbReference type="AlphaFoldDB" id="A0A080ZN17"/>
<name>A0A080ZN17_PHYNI</name>
<sequence length="34" mass="4277">MLRRLRVRLHDRRQTHRGRCCRYVRFGRVPQSPN</sequence>
<comment type="caution">
    <text evidence="1">The sequence shown here is derived from an EMBL/GenBank/DDBJ whole genome shotgun (WGS) entry which is preliminary data.</text>
</comment>
<gene>
    <name evidence="1" type="ORF">F444_15110</name>
</gene>
<protein>
    <submittedName>
        <fullName evidence="1">Uncharacterized protein</fullName>
    </submittedName>
</protein>
<accession>A0A080ZN17</accession>